<protein>
    <recommendedName>
        <fullName evidence="3">Peptidase S9 prolyl oligopeptidase catalytic domain-containing protein</fullName>
    </recommendedName>
</protein>
<keyword evidence="1" id="KW-0378">Hydrolase</keyword>
<dbReference type="GO" id="GO:0006508">
    <property type="term" value="P:proteolysis"/>
    <property type="evidence" value="ECO:0007669"/>
    <property type="project" value="InterPro"/>
</dbReference>
<organism evidence="4 5">
    <name type="scientific">Pseudoxanthomonas taiwanensis J19</name>
    <dbReference type="NCBI Taxonomy" id="935569"/>
    <lineage>
        <taxon>Bacteria</taxon>
        <taxon>Pseudomonadati</taxon>
        <taxon>Pseudomonadota</taxon>
        <taxon>Gammaproteobacteria</taxon>
        <taxon>Lysobacterales</taxon>
        <taxon>Lysobacteraceae</taxon>
        <taxon>Pseudoxanthomonas</taxon>
    </lineage>
</organism>
<dbReference type="InterPro" id="IPR050261">
    <property type="entry name" value="FrsA_esterase"/>
</dbReference>
<feature type="domain" description="Peptidase S9 prolyl oligopeptidase catalytic" evidence="3">
    <location>
        <begin position="52"/>
        <end position="239"/>
    </location>
</feature>
<keyword evidence="5" id="KW-1185">Reference proteome</keyword>
<evidence type="ECO:0000256" key="1">
    <source>
        <dbReference type="ARBA" id="ARBA00022801"/>
    </source>
</evidence>
<dbReference type="Pfam" id="PF00326">
    <property type="entry name" value="Peptidase_S9"/>
    <property type="match status" value="1"/>
</dbReference>
<dbReference type="PROSITE" id="PS00708">
    <property type="entry name" value="PRO_ENDOPEP_SER"/>
    <property type="match status" value="1"/>
</dbReference>
<dbReference type="AlphaFoldDB" id="A0A562DIS0"/>
<evidence type="ECO:0000259" key="3">
    <source>
        <dbReference type="Pfam" id="PF00326"/>
    </source>
</evidence>
<dbReference type="Proteomes" id="UP000321583">
    <property type="component" value="Unassembled WGS sequence"/>
</dbReference>
<comment type="caution">
    <text evidence="4">The sequence shown here is derived from an EMBL/GenBank/DDBJ whole genome shotgun (WGS) entry which is preliminary data.</text>
</comment>
<evidence type="ECO:0000313" key="4">
    <source>
        <dbReference type="EMBL" id="TWH09548.1"/>
    </source>
</evidence>
<dbReference type="GO" id="GO:0004252">
    <property type="term" value="F:serine-type endopeptidase activity"/>
    <property type="evidence" value="ECO:0007669"/>
    <property type="project" value="InterPro"/>
</dbReference>
<accession>A0A562DIS0</accession>
<dbReference type="SUPFAM" id="SSF53474">
    <property type="entry name" value="alpha/beta-Hydrolases"/>
    <property type="match status" value="1"/>
</dbReference>
<gene>
    <name evidence="4" type="ORF">L613_003600000180</name>
</gene>
<proteinExistence type="predicted"/>
<dbReference type="InterPro" id="IPR002471">
    <property type="entry name" value="Pept_S9_AS"/>
</dbReference>
<dbReference type="InterPro" id="IPR001375">
    <property type="entry name" value="Peptidase_S9_cat"/>
</dbReference>
<dbReference type="EMBL" id="VLJS01000065">
    <property type="protein sequence ID" value="TWH09548.1"/>
    <property type="molecule type" value="Genomic_DNA"/>
</dbReference>
<evidence type="ECO:0000313" key="5">
    <source>
        <dbReference type="Proteomes" id="UP000321583"/>
    </source>
</evidence>
<dbReference type="InterPro" id="IPR029058">
    <property type="entry name" value="AB_hydrolase_fold"/>
</dbReference>
<evidence type="ECO:0000256" key="2">
    <source>
        <dbReference type="SAM" id="MobiDB-lite"/>
    </source>
</evidence>
<feature type="region of interest" description="Disordered" evidence="2">
    <location>
        <begin position="247"/>
        <end position="268"/>
    </location>
</feature>
<dbReference type="PANTHER" id="PTHR22946">
    <property type="entry name" value="DIENELACTONE HYDROLASE DOMAIN-CONTAINING PROTEIN-RELATED"/>
    <property type="match status" value="1"/>
</dbReference>
<reference evidence="4 5" key="1">
    <citation type="submission" date="2019-07" db="EMBL/GenBank/DDBJ databases">
        <title>Genome sequencing of lignin-degrading bacterial isolates.</title>
        <authorList>
            <person name="Gladden J."/>
        </authorList>
    </citation>
    <scope>NUCLEOTIDE SEQUENCE [LARGE SCALE GENOMIC DNA]</scope>
    <source>
        <strain evidence="4 5">J19</strain>
    </source>
</reference>
<feature type="compositionally biased region" description="Basic and acidic residues" evidence="2">
    <location>
        <begin position="247"/>
        <end position="257"/>
    </location>
</feature>
<dbReference type="OrthoDB" id="8638755at2"/>
<dbReference type="RefSeq" id="WP_019397558.1">
    <property type="nucleotide sequence ID" value="NZ_VLJS01000065.1"/>
</dbReference>
<dbReference type="Gene3D" id="3.40.50.1820">
    <property type="entry name" value="alpha/beta hydrolase"/>
    <property type="match status" value="1"/>
</dbReference>
<name>A0A562DIS0_9GAMM</name>
<dbReference type="PANTHER" id="PTHR22946:SF5">
    <property type="entry name" value="PEPTIDASE S9 PROLYL OLIGOPEPTIDASE CATALYTIC DOMAIN-CONTAINING PROTEIN"/>
    <property type="match status" value="1"/>
</dbReference>
<sequence>MEIRLDPVDIRVDDEVVRGTVLSPPPALPGVLFVHGWGGSQDHDLGRARRIAGIGCVCLTFDLRGHEETAAQWETVSRPQNLADLVAAYDWFAARPDVDASAIAVVGISYGGYLSTLLTGLRPVRWLALRSPAIYKDEGWELPKRQLHADPDLPAFRRRRVPWQENRALRACHDFQGDVLLVEAEHDQTVPHMVGENYAAAFSSARSLTKRRIAGADHAFSGKPEQQAYTEVLAGWLGEMVRAAREREAGQKVAERKQARRAGAPAGG</sequence>